<name>A0A2H5EYT8_9RHOB</name>
<dbReference type="InterPro" id="IPR050601">
    <property type="entry name" value="CPA3_antiporter_subunitC"/>
</dbReference>
<dbReference type="Gene3D" id="1.10.287.3510">
    <property type="match status" value="1"/>
</dbReference>
<dbReference type="EMBL" id="CP025430">
    <property type="protein sequence ID" value="AUH64471.1"/>
    <property type="molecule type" value="Genomic_DNA"/>
</dbReference>
<dbReference type="Pfam" id="PF00420">
    <property type="entry name" value="Oxidored_q2"/>
    <property type="match status" value="1"/>
</dbReference>
<dbReference type="InterPro" id="IPR039428">
    <property type="entry name" value="NUOK/Mnh_C1-like"/>
</dbReference>
<evidence type="ECO:0000256" key="2">
    <source>
        <dbReference type="ARBA" id="ARBA00010388"/>
    </source>
</evidence>
<dbReference type="NCBIfam" id="NF006573">
    <property type="entry name" value="PRK09094.1"/>
    <property type="match status" value="1"/>
</dbReference>
<accession>A0A2H5EYT8</accession>
<comment type="similarity">
    <text evidence="2">Belongs to the CPA3 antiporters (TC 2.A.63) subunit C family.</text>
</comment>
<evidence type="ECO:0000256" key="4">
    <source>
        <dbReference type="ARBA" id="ARBA00022692"/>
    </source>
</evidence>
<dbReference type="RefSeq" id="WP_101752504.1">
    <property type="nucleotide sequence ID" value="NZ_CP025430.1"/>
</dbReference>
<protein>
    <submittedName>
        <fullName evidence="8">Na+/H+ antiporter subunit C</fullName>
    </submittedName>
</protein>
<feature type="transmembrane region" description="Helical" evidence="7">
    <location>
        <begin position="26"/>
        <end position="51"/>
    </location>
</feature>
<proteinExistence type="inferred from homology"/>
<dbReference type="AlphaFoldDB" id="A0A2H5EYT8"/>
<evidence type="ECO:0000256" key="5">
    <source>
        <dbReference type="ARBA" id="ARBA00022989"/>
    </source>
</evidence>
<gene>
    <name evidence="8" type="ORF">CX676_10110</name>
</gene>
<keyword evidence="9" id="KW-1185">Reference proteome</keyword>
<keyword evidence="4 7" id="KW-0812">Transmembrane</keyword>
<evidence type="ECO:0000256" key="7">
    <source>
        <dbReference type="SAM" id="Phobius"/>
    </source>
</evidence>
<organism evidence="8 9">
    <name type="scientific">Paracoccus zhejiangensis</name>
    <dbReference type="NCBI Taxonomy" id="1077935"/>
    <lineage>
        <taxon>Bacteria</taxon>
        <taxon>Pseudomonadati</taxon>
        <taxon>Pseudomonadota</taxon>
        <taxon>Alphaproteobacteria</taxon>
        <taxon>Rhodobacterales</taxon>
        <taxon>Paracoccaceae</taxon>
        <taxon>Paracoccus</taxon>
    </lineage>
</organism>
<dbReference type="PANTHER" id="PTHR34583:SF2">
    <property type="entry name" value="ANTIPORTER SUBUNIT MNHC2-RELATED"/>
    <property type="match status" value="1"/>
</dbReference>
<dbReference type="OrthoDB" id="9799219at2"/>
<evidence type="ECO:0000256" key="1">
    <source>
        <dbReference type="ARBA" id="ARBA00004651"/>
    </source>
</evidence>
<comment type="subcellular location">
    <subcellularLocation>
        <location evidence="1">Cell membrane</location>
        <topology evidence="1">Multi-pass membrane protein</topology>
    </subcellularLocation>
</comment>
<dbReference type="KEGG" id="pzh:CX676_10110"/>
<evidence type="ECO:0000313" key="9">
    <source>
        <dbReference type="Proteomes" id="UP000234530"/>
    </source>
</evidence>
<dbReference type="GO" id="GO:0005886">
    <property type="term" value="C:plasma membrane"/>
    <property type="evidence" value="ECO:0007669"/>
    <property type="project" value="UniProtKB-SubCell"/>
</dbReference>
<evidence type="ECO:0000256" key="3">
    <source>
        <dbReference type="ARBA" id="ARBA00022475"/>
    </source>
</evidence>
<evidence type="ECO:0000256" key="6">
    <source>
        <dbReference type="ARBA" id="ARBA00023136"/>
    </source>
</evidence>
<keyword evidence="6 7" id="KW-0472">Membrane</keyword>
<dbReference type="PANTHER" id="PTHR34583">
    <property type="entry name" value="ANTIPORTER SUBUNIT MNHC2-RELATED"/>
    <property type="match status" value="1"/>
</dbReference>
<sequence length="138" mass="14633">MEALVATAIGALTAAGVYLILRLRSFAVVLGMTMLTYAINVFLFTSGRLVINQPPILRDHSGNITGYTDPLPQALVLTAIVISFGMTAVVVMMALGAFIEGGDDYINMPEEDRNMPPLLTVEAEEESEIAGQTKGGSA</sequence>
<reference evidence="8 9" key="1">
    <citation type="journal article" date="2013" name="Antonie Van Leeuwenhoek">
        <title>Paracoccus zhejiangensis sp. nov., isolated from activated sludge in wastewater-treatment system.</title>
        <authorList>
            <person name="Wu Z.G."/>
            <person name="Zhang D.F."/>
            <person name="Liu Y.L."/>
            <person name="Wang F."/>
            <person name="Jiang X."/>
            <person name="Li C."/>
            <person name="Li S.P."/>
            <person name="Hong Q."/>
            <person name="Li W.J."/>
        </authorList>
    </citation>
    <scope>NUCLEOTIDE SEQUENCE [LARGE SCALE GENOMIC DNA]</scope>
    <source>
        <strain evidence="8 9">J6</strain>
    </source>
</reference>
<dbReference type="Proteomes" id="UP000234530">
    <property type="component" value="Chromosome"/>
</dbReference>
<evidence type="ECO:0000313" key="8">
    <source>
        <dbReference type="EMBL" id="AUH64471.1"/>
    </source>
</evidence>
<keyword evidence="3" id="KW-1003">Cell membrane</keyword>
<feature type="transmembrane region" description="Helical" evidence="7">
    <location>
        <begin position="74"/>
        <end position="99"/>
    </location>
</feature>
<keyword evidence="5 7" id="KW-1133">Transmembrane helix</keyword>